<name>A0A8C4SCW9_ERPCA</name>
<dbReference type="PROSITE" id="PS51110">
    <property type="entry name" value="SAP_A"/>
    <property type="match status" value="2"/>
</dbReference>
<dbReference type="Pfam" id="PF02199">
    <property type="entry name" value="SapA"/>
    <property type="match status" value="2"/>
</dbReference>
<feature type="domain" description="Saposin B-type" evidence="9">
    <location>
        <begin position="188"/>
        <end position="269"/>
    </location>
</feature>
<feature type="domain" description="Saposin B-type" evidence="9">
    <location>
        <begin position="305"/>
        <end position="386"/>
    </location>
</feature>
<feature type="disulfide bond" evidence="8">
    <location>
        <begin position="435"/>
        <end position="446"/>
    </location>
</feature>
<feature type="disulfide bond" evidence="8">
    <location>
        <begin position="224"/>
        <end position="235"/>
    </location>
</feature>
<keyword evidence="4" id="KW-0677">Repeat</keyword>
<dbReference type="GeneTree" id="ENSGT00940000156695"/>
<dbReference type="Gene3D" id="1.10.225.10">
    <property type="entry name" value="Saposin-like"/>
    <property type="match status" value="4"/>
</dbReference>
<dbReference type="GO" id="GO:0016020">
    <property type="term" value="C:membrane"/>
    <property type="evidence" value="ECO:0007669"/>
    <property type="project" value="GOC"/>
</dbReference>
<feature type="disulfide bond" evidence="8">
    <location>
        <begin position="64"/>
        <end position="130"/>
    </location>
</feature>
<feature type="disulfide bond" evidence="8">
    <location>
        <begin position="407"/>
        <end position="471"/>
    </location>
</feature>
<feature type="domain" description="Saposin A-type" evidence="10">
    <location>
        <begin position="484"/>
        <end position="524"/>
    </location>
</feature>
<organism evidence="11 12">
    <name type="scientific">Erpetoichthys calabaricus</name>
    <name type="common">Rope fish</name>
    <name type="synonym">Calamoichthys calabaricus</name>
    <dbReference type="NCBI Taxonomy" id="27687"/>
    <lineage>
        <taxon>Eukaryota</taxon>
        <taxon>Metazoa</taxon>
        <taxon>Chordata</taxon>
        <taxon>Craniata</taxon>
        <taxon>Vertebrata</taxon>
        <taxon>Euteleostomi</taxon>
        <taxon>Actinopterygii</taxon>
        <taxon>Polypteriformes</taxon>
        <taxon>Polypteridae</taxon>
        <taxon>Erpetoichthys</taxon>
    </lineage>
</organism>
<keyword evidence="3" id="KW-0732">Signal</keyword>
<dbReference type="Pfam" id="PF03489">
    <property type="entry name" value="SapB_2"/>
    <property type="match status" value="4"/>
</dbReference>
<dbReference type="Ensembl" id="ENSECRT00000012958.1">
    <property type="protein sequence ID" value="ENSECRP00000012741.1"/>
    <property type="gene ID" value="ENSECRG00000008507.1"/>
</dbReference>
<dbReference type="Pfam" id="PF05184">
    <property type="entry name" value="SapB_1"/>
    <property type="match status" value="3"/>
</dbReference>
<feature type="disulfide bond" evidence="8">
    <location>
        <begin position="61"/>
        <end position="136"/>
    </location>
</feature>
<feature type="disulfide bond" evidence="8">
    <location>
        <begin position="192"/>
        <end position="265"/>
    </location>
</feature>
<evidence type="ECO:0000256" key="7">
    <source>
        <dbReference type="PIRNR" id="PIRNR002431"/>
    </source>
</evidence>
<protein>
    <recommendedName>
        <fullName evidence="7">Prosaposin</fullName>
    </recommendedName>
</protein>
<feature type="disulfide bond" evidence="8">
    <location>
        <begin position="309"/>
        <end position="382"/>
    </location>
</feature>
<dbReference type="GO" id="GO:0006665">
    <property type="term" value="P:sphingolipid metabolic process"/>
    <property type="evidence" value="ECO:0007669"/>
    <property type="project" value="UniProtKB-UniRule"/>
</dbReference>
<dbReference type="InterPro" id="IPR008138">
    <property type="entry name" value="SapB_2"/>
</dbReference>
<dbReference type="InterPro" id="IPR011001">
    <property type="entry name" value="Saposin-like"/>
</dbReference>
<proteinExistence type="predicted"/>
<dbReference type="InterPro" id="IPR003119">
    <property type="entry name" value="SAP_A"/>
</dbReference>
<dbReference type="PROSITE" id="PS50015">
    <property type="entry name" value="SAP_B"/>
    <property type="match status" value="4"/>
</dbReference>
<dbReference type="SMART" id="SM00162">
    <property type="entry name" value="SAPA"/>
    <property type="match status" value="2"/>
</dbReference>
<dbReference type="PANTHER" id="PTHR11480">
    <property type="entry name" value="SAPOSIN-RELATED"/>
    <property type="match status" value="1"/>
</dbReference>
<dbReference type="AlphaFoldDB" id="A0A8C4SCW9"/>
<dbReference type="GO" id="GO:0005764">
    <property type="term" value="C:lysosome"/>
    <property type="evidence" value="ECO:0007669"/>
    <property type="project" value="UniProtKB-UniRule"/>
</dbReference>
<dbReference type="FunFam" id="1.10.225.10:FF:000002">
    <property type="entry name" value="prosaposin isoform X2"/>
    <property type="match status" value="4"/>
</dbReference>
<comment type="function">
    <text evidence="7">Saposins are specific low-molecular mass non-enzymic proteins, they participate in the lysosomal degradation of sphingolipids, which takes place by the sequential action of specific hydrolases.</text>
</comment>
<dbReference type="GO" id="GO:0007193">
    <property type="term" value="P:adenylate cyclase-inhibiting G protein-coupled receptor signaling pathway"/>
    <property type="evidence" value="ECO:0007669"/>
    <property type="project" value="UniProtKB-UniRule"/>
</dbReference>
<dbReference type="PRINTS" id="PR01797">
    <property type="entry name" value="SAPOSIN"/>
</dbReference>
<dbReference type="GO" id="GO:0019216">
    <property type="term" value="P:regulation of lipid metabolic process"/>
    <property type="evidence" value="ECO:0007669"/>
    <property type="project" value="UniProtKB-UniRule"/>
</dbReference>
<keyword evidence="12" id="KW-1185">Reference proteome</keyword>
<feature type="disulfide bond" evidence="8">
    <location>
        <begin position="404"/>
        <end position="477"/>
    </location>
</feature>
<dbReference type="InterPro" id="IPR021165">
    <property type="entry name" value="Saposin_chordata"/>
</dbReference>
<keyword evidence="2" id="KW-0964">Secreted</keyword>
<evidence type="ECO:0000256" key="8">
    <source>
        <dbReference type="PIRSR" id="PIRSR002431-1"/>
    </source>
</evidence>
<dbReference type="Proteomes" id="UP000694620">
    <property type="component" value="Chromosome 2"/>
</dbReference>
<evidence type="ECO:0000256" key="2">
    <source>
        <dbReference type="ARBA" id="ARBA00022525"/>
    </source>
</evidence>
<dbReference type="SMART" id="SM00741">
    <property type="entry name" value="SapB"/>
    <property type="match status" value="4"/>
</dbReference>
<evidence type="ECO:0000259" key="9">
    <source>
        <dbReference type="PROSITE" id="PS50015"/>
    </source>
</evidence>
<feature type="disulfide bond" evidence="8">
    <location>
        <begin position="312"/>
        <end position="376"/>
    </location>
</feature>
<feature type="domain" description="Saposin B-type" evidence="9">
    <location>
        <begin position="400"/>
        <end position="481"/>
    </location>
</feature>
<comment type="function">
    <text evidence="7">Prosaposin: Behaves as a myelinotrophic and neurotrophic factor, these effects are mediated by its G-protein-coupled receptors, GPR37 and GPR37L1, undergoing ligand-mediated internalization followed by ERK phosphorylation signaling.</text>
</comment>
<evidence type="ECO:0000256" key="5">
    <source>
        <dbReference type="ARBA" id="ARBA00023157"/>
    </source>
</evidence>
<dbReference type="SUPFAM" id="SSF47862">
    <property type="entry name" value="Saposin"/>
    <property type="match status" value="4"/>
</dbReference>
<feature type="domain" description="Saposin A-type" evidence="10">
    <location>
        <begin position="16"/>
        <end position="56"/>
    </location>
</feature>
<evidence type="ECO:0000256" key="4">
    <source>
        <dbReference type="ARBA" id="ARBA00022737"/>
    </source>
</evidence>
<keyword evidence="5 8" id="KW-1015">Disulfide bond</keyword>
<sequence>MLLFILLLVSTATASPLLGKEQCTKGSTYWCQNVKTASQCGAVSHCQENVWNQPTAKNVPCDLCKEVLTVIGNLLKNNSTEPEIMDYLEKACQLIPDKTLSSECKEMVDDYFPVVFGIITGELDDPNVACGALGLCHSMQKEMAEVQKILSNEIPDADLSEIVSPFIANVPLLLYPQEQPKAIPEKGNGDICQDCVVFITDAQAAAKANSTFIKDYINRLEKECELLGPGLSDMCKEYVSQYGPLIFQQLMSMTPEQICTQAGFCSAENGVPMETLVAAKMIPALEIVKPTKIEKPAPKLVRVRDSPQCVMCEFVMKEIESLIQKEASEESLIQAVEKVCSILPSTLTAQCQDFIEAYGKAIIEILLQEVDPKSVCTILGLCKQANRLYIPVMNQESFKAGDYCQVCKMAISYVDKLLEQNSTEAEIEAAVEKMCNFLPDAARQQCDQMVEEYEPMIVQLLLQMMDPDFVCTKLGACISAKKYPILGVEECTWGPAFWCKNMDTASRCNQHKATQWKVLDSAPATASRMRTRCIRKRVSLG</sequence>
<dbReference type="PIRSF" id="PIRSF002431">
    <property type="entry name" value="Saposin"/>
    <property type="match status" value="1"/>
</dbReference>
<keyword evidence="6" id="KW-0325">Glycoprotein</keyword>
<dbReference type="InterPro" id="IPR008139">
    <property type="entry name" value="SaposinB_dom"/>
</dbReference>
<evidence type="ECO:0000256" key="6">
    <source>
        <dbReference type="ARBA" id="ARBA00023180"/>
    </source>
</evidence>
<reference evidence="11" key="2">
    <citation type="submission" date="2025-08" db="UniProtKB">
        <authorList>
            <consortium name="Ensembl"/>
        </authorList>
    </citation>
    <scope>IDENTIFICATION</scope>
</reference>
<feature type="domain" description="Saposin B-type" evidence="9">
    <location>
        <begin position="57"/>
        <end position="140"/>
    </location>
</feature>
<dbReference type="InterPro" id="IPR051428">
    <property type="entry name" value="Sphingo_Act-Surfact_Prot"/>
</dbReference>
<accession>A0A8C4SCW9</accession>
<dbReference type="InterPro" id="IPR008373">
    <property type="entry name" value="Saposin"/>
</dbReference>
<evidence type="ECO:0000259" key="10">
    <source>
        <dbReference type="PROSITE" id="PS51110"/>
    </source>
</evidence>
<dbReference type="GO" id="GO:0005576">
    <property type="term" value="C:extracellular region"/>
    <property type="evidence" value="ECO:0007669"/>
    <property type="project" value="UniProtKB-SubCell"/>
</dbReference>
<feature type="disulfide bond" evidence="8">
    <location>
        <begin position="195"/>
        <end position="259"/>
    </location>
</feature>
<dbReference type="InterPro" id="IPR007856">
    <property type="entry name" value="SapB_1"/>
</dbReference>
<evidence type="ECO:0000256" key="3">
    <source>
        <dbReference type="ARBA" id="ARBA00022729"/>
    </source>
</evidence>
<feature type="disulfide bond" evidence="8">
    <location>
        <begin position="340"/>
        <end position="351"/>
    </location>
</feature>
<dbReference type="PANTHER" id="PTHR11480:SF3">
    <property type="entry name" value="BCDNA.GH08312"/>
    <property type="match status" value="1"/>
</dbReference>
<evidence type="ECO:0000256" key="1">
    <source>
        <dbReference type="ARBA" id="ARBA00004613"/>
    </source>
</evidence>
<gene>
    <name evidence="11" type="primary">PSAP</name>
    <name evidence="11" type="synonym">psap</name>
</gene>
<evidence type="ECO:0000313" key="11">
    <source>
        <dbReference type="Ensembl" id="ENSECRP00000012741.1"/>
    </source>
</evidence>
<comment type="subcellular location">
    <subcellularLocation>
        <location evidence="1">Secreted</location>
    </subcellularLocation>
</comment>
<evidence type="ECO:0000313" key="12">
    <source>
        <dbReference type="Proteomes" id="UP000694620"/>
    </source>
</evidence>
<reference evidence="11" key="3">
    <citation type="submission" date="2025-09" db="UniProtKB">
        <authorList>
            <consortium name="Ensembl"/>
        </authorList>
    </citation>
    <scope>IDENTIFICATION</scope>
</reference>
<feature type="disulfide bond" evidence="8">
    <location>
        <begin position="92"/>
        <end position="104"/>
    </location>
</feature>
<reference evidence="11" key="1">
    <citation type="submission" date="2021-06" db="EMBL/GenBank/DDBJ databases">
        <authorList>
            <consortium name="Wellcome Sanger Institute Data Sharing"/>
        </authorList>
    </citation>
    <scope>NUCLEOTIDE SEQUENCE [LARGE SCALE GENOMIC DNA]</scope>
</reference>